<keyword evidence="14" id="KW-1185">Reference proteome</keyword>
<evidence type="ECO:0000256" key="2">
    <source>
        <dbReference type="ARBA" id="ARBA00022519"/>
    </source>
</evidence>
<dbReference type="PANTHER" id="PTHR30400:SF0">
    <property type="entry name" value="BIOSYNTHETIC PEPTIDOGLYCAN TRANSGLYCOSYLASE"/>
    <property type="match status" value="1"/>
</dbReference>
<dbReference type="EMBL" id="FNOY01000021">
    <property type="protein sequence ID" value="SDY17161.1"/>
    <property type="molecule type" value="Genomic_DNA"/>
</dbReference>
<sequence length="244" mass="27875">MSAAKVPRPSAHRSGWLSRWLLRLVLFLLAGILLYQVWFLLHIVYWRTHNPVSSAFMENRLAVLRQQNPDAGLRHQWVTYAQISDHLKRAVIASEDGRFLQHQGFDFDAIQTAWKKNLKQRKWAAGGSTISQQLAKNLFLSDKKTLWRKLQEAIITLMLEKLLSKQRILEIYLNVIEWGEGVFGAGAAAQHYFGIPAASLTTRQAAWLASMIPNPRYYDAHRNAPKLLGKTRIILARMPAAKVP</sequence>
<dbReference type="GO" id="GO:0008955">
    <property type="term" value="F:peptidoglycan glycosyltransferase activity"/>
    <property type="evidence" value="ECO:0007669"/>
    <property type="project" value="UniProtKB-UniRule"/>
</dbReference>
<evidence type="ECO:0000256" key="6">
    <source>
        <dbReference type="ARBA" id="ARBA00022960"/>
    </source>
</evidence>
<dbReference type="RefSeq" id="WP_090413581.1">
    <property type="nucleotide sequence ID" value="NZ_FNOY01000021.1"/>
</dbReference>
<keyword evidence="2 11" id="KW-0997">Cell inner membrane</keyword>
<dbReference type="Proteomes" id="UP000198640">
    <property type="component" value="Unassembled WGS sequence"/>
</dbReference>
<feature type="transmembrane region" description="Helical" evidence="11">
    <location>
        <begin position="21"/>
        <end position="46"/>
    </location>
</feature>
<evidence type="ECO:0000256" key="7">
    <source>
        <dbReference type="ARBA" id="ARBA00022984"/>
    </source>
</evidence>
<dbReference type="HAMAP" id="MF_00766">
    <property type="entry name" value="PGT_MtgA"/>
    <property type="match status" value="1"/>
</dbReference>
<evidence type="ECO:0000313" key="13">
    <source>
        <dbReference type="EMBL" id="SDY17161.1"/>
    </source>
</evidence>
<keyword evidence="7 11" id="KW-0573">Peptidoglycan synthesis</keyword>
<evidence type="ECO:0000256" key="3">
    <source>
        <dbReference type="ARBA" id="ARBA00022676"/>
    </source>
</evidence>
<keyword evidence="5 11" id="KW-0812">Transmembrane</keyword>
<dbReference type="InterPro" id="IPR036950">
    <property type="entry name" value="PBP_transglycosylase"/>
</dbReference>
<keyword evidence="4 11" id="KW-0808">Transferase</keyword>
<name>A0A1H3HNU1_9PROT</name>
<dbReference type="GO" id="GO:0008360">
    <property type="term" value="P:regulation of cell shape"/>
    <property type="evidence" value="ECO:0007669"/>
    <property type="project" value="UniProtKB-KW"/>
</dbReference>
<protein>
    <recommendedName>
        <fullName evidence="11">Biosynthetic peptidoglycan transglycosylase</fullName>
        <ecNumber evidence="11">2.4.99.28</ecNumber>
    </recommendedName>
    <alternativeName>
        <fullName evidence="11">Glycan polymerase</fullName>
    </alternativeName>
    <alternativeName>
        <fullName evidence="11">Peptidoglycan glycosyltransferase MtgA</fullName>
        <shortName evidence="11">PGT</shortName>
    </alternativeName>
</protein>
<comment type="function">
    <text evidence="11">Peptidoglycan polymerase that catalyzes glycan chain elongation from lipid-linked precursors.</text>
</comment>
<reference evidence="13 14" key="1">
    <citation type="submission" date="2016-10" db="EMBL/GenBank/DDBJ databases">
        <authorList>
            <person name="de Groot N.N."/>
        </authorList>
    </citation>
    <scope>NUCLEOTIDE SEQUENCE [LARGE SCALE GENOMIC DNA]</scope>
    <source>
        <strain evidence="13 14">Nm1</strain>
    </source>
</reference>
<comment type="pathway">
    <text evidence="11">Cell wall biogenesis; peptidoglycan biosynthesis.</text>
</comment>
<proteinExistence type="inferred from homology"/>
<comment type="subcellular location">
    <subcellularLocation>
        <location evidence="11">Cell inner membrane</location>
        <topology evidence="11">Single-pass membrane protein</topology>
    </subcellularLocation>
</comment>
<dbReference type="PANTHER" id="PTHR30400">
    <property type="entry name" value="MONOFUNCTIONAL BIOSYNTHETIC PEPTIDOGLYCAN TRANSGLYCOSYLASE"/>
    <property type="match status" value="1"/>
</dbReference>
<evidence type="ECO:0000259" key="12">
    <source>
        <dbReference type="Pfam" id="PF00912"/>
    </source>
</evidence>
<evidence type="ECO:0000256" key="5">
    <source>
        <dbReference type="ARBA" id="ARBA00022692"/>
    </source>
</evidence>
<gene>
    <name evidence="11" type="primary">mtgA</name>
    <name evidence="13" type="ORF">SAMN05421881_102110</name>
</gene>
<accession>A0A1H3HNU1</accession>
<dbReference type="InterPro" id="IPR001264">
    <property type="entry name" value="Glyco_trans_51"/>
</dbReference>
<dbReference type="SUPFAM" id="SSF53955">
    <property type="entry name" value="Lysozyme-like"/>
    <property type="match status" value="1"/>
</dbReference>
<dbReference type="InterPro" id="IPR023346">
    <property type="entry name" value="Lysozyme-like_dom_sf"/>
</dbReference>
<keyword evidence="3 11" id="KW-0328">Glycosyltransferase</keyword>
<comment type="similarity">
    <text evidence="11">Belongs to the glycosyltransferase 51 family.</text>
</comment>
<comment type="catalytic activity">
    <reaction evidence="11">
        <text>[GlcNAc-(1-&gt;4)-Mur2Ac(oyl-L-Ala-gamma-D-Glu-L-Lys-D-Ala-D-Ala)](n)-di-trans,octa-cis-undecaprenyl diphosphate + beta-D-GlcNAc-(1-&gt;4)-Mur2Ac(oyl-L-Ala-gamma-D-Glu-L-Lys-D-Ala-D-Ala)-di-trans,octa-cis-undecaprenyl diphosphate = [GlcNAc-(1-&gt;4)-Mur2Ac(oyl-L-Ala-gamma-D-Glu-L-Lys-D-Ala-D-Ala)](n+1)-di-trans,octa-cis-undecaprenyl diphosphate + di-trans,octa-cis-undecaprenyl diphosphate + H(+)</text>
        <dbReference type="Rhea" id="RHEA:23708"/>
        <dbReference type="Rhea" id="RHEA-COMP:9602"/>
        <dbReference type="Rhea" id="RHEA-COMP:9603"/>
        <dbReference type="ChEBI" id="CHEBI:15378"/>
        <dbReference type="ChEBI" id="CHEBI:58405"/>
        <dbReference type="ChEBI" id="CHEBI:60033"/>
        <dbReference type="ChEBI" id="CHEBI:78435"/>
        <dbReference type="EC" id="2.4.99.28"/>
    </reaction>
</comment>
<keyword evidence="1 11" id="KW-1003">Cell membrane</keyword>
<dbReference type="GO" id="GO:0005886">
    <property type="term" value="C:plasma membrane"/>
    <property type="evidence" value="ECO:0007669"/>
    <property type="project" value="UniProtKB-SubCell"/>
</dbReference>
<feature type="domain" description="Glycosyl transferase family 51" evidence="12">
    <location>
        <begin position="72"/>
        <end position="238"/>
    </location>
</feature>
<organism evidence="13 14">
    <name type="scientific">Nitrosomonas halophila</name>
    <dbReference type="NCBI Taxonomy" id="44576"/>
    <lineage>
        <taxon>Bacteria</taxon>
        <taxon>Pseudomonadati</taxon>
        <taxon>Pseudomonadota</taxon>
        <taxon>Betaproteobacteria</taxon>
        <taxon>Nitrosomonadales</taxon>
        <taxon>Nitrosomonadaceae</taxon>
        <taxon>Nitrosomonas</taxon>
    </lineage>
</organism>
<evidence type="ECO:0000256" key="11">
    <source>
        <dbReference type="HAMAP-Rule" id="MF_00766"/>
    </source>
</evidence>
<keyword evidence="10 11" id="KW-0961">Cell wall biogenesis/degradation</keyword>
<dbReference type="EC" id="2.4.99.28" evidence="11"/>
<dbReference type="GO" id="GO:0009274">
    <property type="term" value="C:peptidoglycan-based cell wall"/>
    <property type="evidence" value="ECO:0007669"/>
    <property type="project" value="InterPro"/>
</dbReference>
<dbReference type="InterPro" id="IPR011812">
    <property type="entry name" value="Pep_trsgly"/>
</dbReference>
<evidence type="ECO:0000256" key="1">
    <source>
        <dbReference type="ARBA" id="ARBA00022475"/>
    </source>
</evidence>
<dbReference type="Pfam" id="PF00912">
    <property type="entry name" value="Transgly"/>
    <property type="match status" value="1"/>
</dbReference>
<dbReference type="STRING" id="44576.SAMN05421881_102110"/>
<dbReference type="OrthoDB" id="9766909at2"/>
<keyword evidence="6 11" id="KW-0133">Cell shape</keyword>
<keyword evidence="9 11" id="KW-0472">Membrane</keyword>
<keyword evidence="8 11" id="KW-1133">Transmembrane helix</keyword>
<dbReference type="AlphaFoldDB" id="A0A1H3HNU1"/>
<evidence type="ECO:0000256" key="8">
    <source>
        <dbReference type="ARBA" id="ARBA00022989"/>
    </source>
</evidence>
<dbReference type="GO" id="GO:0071555">
    <property type="term" value="P:cell wall organization"/>
    <property type="evidence" value="ECO:0007669"/>
    <property type="project" value="UniProtKB-KW"/>
</dbReference>
<evidence type="ECO:0000256" key="9">
    <source>
        <dbReference type="ARBA" id="ARBA00023136"/>
    </source>
</evidence>
<dbReference type="UniPathway" id="UPA00219"/>
<evidence type="ECO:0000313" key="14">
    <source>
        <dbReference type="Proteomes" id="UP000198640"/>
    </source>
</evidence>
<dbReference type="Gene3D" id="1.10.3810.10">
    <property type="entry name" value="Biosynthetic peptidoglycan transglycosylase-like"/>
    <property type="match status" value="1"/>
</dbReference>
<dbReference type="NCBIfam" id="TIGR02070">
    <property type="entry name" value="mono_pep_trsgly"/>
    <property type="match status" value="1"/>
</dbReference>
<dbReference type="GO" id="GO:0016763">
    <property type="term" value="F:pentosyltransferase activity"/>
    <property type="evidence" value="ECO:0007669"/>
    <property type="project" value="InterPro"/>
</dbReference>
<dbReference type="GO" id="GO:0009252">
    <property type="term" value="P:peptidoglycan biosynthetic process"/>
    <property type="evidence" value="ECO:0007669"/>
    <property type="project" value="UniProtKB-UniRule"/>
</dbReference>
<evidence type="ECO:0000256" key="4">
    <source>
        <dbReference type="ARBA" id="ARBA00022679"/>
    </source>
</evidence>
<evidence type="ECO:0000256" key="10">
    <source>
        <dbReference type="ARBA" id="ARBA00023316"/>
    </source>
</evidence>